<evidence type="ECO:0000256" key="9">
    <source>
        <dbReference type="RuleBase" id="RU362118"/>
    </source>
</evidence>
<name>A0A931PU22_FIMGI</name>
<proteinExistence type="inferred from homology"/>
<comment type="similarity">
    <text evidence="2 9">Belongs to the trans-sulfuration enzymes family.</text>
</comment>
<keyword evidence="10" id="KW-0808">Transferase</keyword>
<evidence type="ECO:0000256" key="5">
    <source>
        <dbReference type="ARBA" id="ARBA00047199"/>
    </source>
</evidence>
<dbReference type="FunFam" id="3.40.640.10:FF:000046">
    <property type="entry name" value="Cystathionine gamma-lyase"/>
    <property type="match status" value="1"/>
</dbReference>
<dbReference type="PROSITE" id="PS00868">
    <property type="entry name" value="CYS_MET_METAB_PP"/>
    <property type="match status" value="1"/>
</dbReference>
<keyword evidence="3 8" id="KW-0663">Pyridoxal phosphate</keyword>
<dbReference type="GO" id="GO:0009086">
    <property type="term" value="P:methionine biosynthetic process"/>
    <property type="evidence" value="ECO:0007669"/>
    <property type="project" value="UniProtKB-ARBA"/>
</dbReference>
<evidence type="ECO:0000256" key="1">
    <source>
        <dbReference type="ARBA" id="ARBA00001933"/>
    </source>
</evidence>
<evidence type="ECO:0000256" key="2">
    <source>
        <dbReference type="ARBA" id="ARBA00009077"/>
    </source>
</evidence>
<evidence type="ECO:0000256" key="3">
    <source>
        <dbReference type="ARBA" id="ARBA00022898"/>
    </source>
</evidence>
<keyword evidence="10" id="KW-0032">Aminotransferase</keyword>
<dbReference type="EMBL" id="JACOSL010000022">
    <property type="protein sequence ID" value="MBI1756087.1"/>
    <property type="molecule type" value="Genomic_DNA"/>
</dbReference>
<dbReference type="EC" id="4.4.1.2" evidence="4"/>
<sequence>MRFSTRAIHTGLQAAEGARPVAEAIFQTSVFEWGAIDEPPEFQYTRYSNPNRASLEATIASLEGGAHCTCFASGMAAIAAACSILRPGDHLLVGSDVYGGTLLYAHTHLAALGIEVSEFDSRDPEAFANAARPNSRLAIFESPTNPVLRLADIASLAKEAKRLGIVSVADNTFATPFGQSPLALGADLVMHSTTKYLGGHSDVTGGALATNDPDLAAKMLAFAKAAGGIPGPFDCWLVQRGIKTLELRMKRHASNARVLAQTLSAHPKVRAVYYPGLPSHPQHEIAQRQMRCFGGMLAFDLDGTPDQAKRLFAGSPLFRVGASLGGVETLVSYPPAMSHAALTEDERLAKGITPTLLRVSVGLEDPDDLIEETLAALARLG</sequence>
<dbReference type="Pfam" id="PF01053">
    <property type="entry name" value="Cys_Met_Meta_PP"/>
    <property type="match status" value="1"/>
</dbReference>
<dbReference type="GO" id="GO:0047982">
    <property type="term" value="F:homocysteine desulfhydrase activity"/>
    <property type="evidence" value="ECO:0007669"/>
    <property type="project" value="UniProtKB-EC"/>
</dbReference>
<dbReference type="GO" id="GO:0018826">
    <property type="term" value="F:methionine gamma-lyase activity"/>
    <property type="evidence" value="ECO:0007669"/>
    <property type="project" value="UniProtKB-EC"/>
</dbReference>
<organism evidence="10 11">
    <name type="scientific">Fimbriimonas ginsengisoli</name>
    <dbReference type="NCBI Taxonomy" id="1005039"/>
    <lineage>
        <taxon>Bacteria</taxon>
        <taxon>Bacillati</taxon>
        <taxon>Armatimonadota</taxon>
        <taxon>Fimbriimonadia</taxon>
        <taxon>Fimbriimonadales</taxon>
        <taxon>Fimbriimonadaceae</taxon>
        <taxon>Fimbriimonas</taxon>
    </lineage>
</organism>
<dbReference type="PANTHER" id="PTHR11808">
    <property type="entry name" value="TRANS-SULFURATION ENZYME FAMILY MEMBER"/>
    <property type="match status" value="1"/>
</dbReference>
<dbReference type="InterPro" id="IPR000277">
    <property type="entry name" value="Cys/Met-Metab_PyrdxlP-dep_enz"/>
</dbReference>
<dbReference type="InterPro" id="IPR015421">
    <property type="entry name" value="PyrdxlP-dep_Trfase_major"/>
</dbReference>
<comment type="caution">
    <text evidence="10">The sequence shown here is derived from an EMBL/GenBank/DDBJ whole genome shotgun (WGS) entry which is preliminary data.</text>
</comment>
<dbReference type="InterPro" id="IPR054542">
    <property type="entry name" value="Cys_met_metab_PP"/>
</dbReference>
<evidence type="ECO:0000256" key="7">
    <source>
        <dbReference type="ARBA" id="ARBA00052699"/>
    </source>
</evidence>
<dbReference type="Gene3D" id="3.40.640.10">
    <property type="entry name" value="Type I PLP-dependent aspartate aminotransferase-like (Major domain)"/>
    <property type="match status" value="1"/>
</dbReference>
<dbReference type="Proteomes" id="UP000727962">
    <property type="component" value="Unassembled WGS sequence"/>
</dbReference>
<dbReference type="FunFam" id="3.90.1150.10:FF:000033">
    <property type="entry name" value="Cystathionine gamma-synthase"/>
    <property type="match status" value="1"/>
</dbReference>
<feature type="modified residue" description="N6-(pyridoxal phosphate)lysine" evidence="8">
    <location>
        <position position="195"/>
    </location>
</feature>
<comment type="catalytic activity">
    <reaction evidence="7">
        <text>L-methionine + H2O = methanethiol + 2-oxobutanoate + NH4(+)</text>
        <dbReference type="Rhea" id="RHEA:23800"/>
        <dbReference type="ChEBI" id="CHEBI:15377"/>
        <dbReference type="ChEBI" id="CHEBI:16007"/>
        <dbReference type="ChEBI" id="CHEBI:16763"/>
        <dbReference type="ChEBI" id="CHEBI:28938"/>
        <dbReference type="ChEBI" id="CHEBI:57844"/>
        <dbReference type="EC" id="4.4.1.11"/>
    </reaction>
    <physiologicalReaction direction="left-to-right" evidence="7">
        <dbReference type="Rhea" id="RHEA:23801"/>
    </physiologicalReaction>
</comment>
<comment type="catalytic activity">
    <reaction evidence="6">
        <text>L-homocysteine + H2O = 2-oxobutanoate + hydrogen sulfide + NH4(+) + H(+)</text>
        <dbReference type="Rhea" id="RHEA:14501"/>
        <dbReference type="ChEBI" id="CHEBI:15377"/>
        <dbReference type="ChEBI" id="CHEBI:15378"/>
        <dbReference type="ChEBI" id="CHEBI:16763"/>
        <dbReference type="ChEBI" id="CHEBI:28938"/>
        <dbReference type="ChEBI" id="CHEBI:29919"/>
        <dbReference type="ChEBI" id="CHEBI:58199"/>
        <dbReference type="EC" id="4.4.1.2"/>
    </reaction>
    <physiologicalReaction direction="left-to-right" evidence="6">
        <dbReference type="Rhea" id="RHEA:14502"/>
    </physiologicalReaction>
</comment>
<protein>
    <recommendedName>
        <fullName evidence="4">homocysteine desulfhydrase</fullName>
        <ecNumber evidence="4">4.4.1.2</ecNumber>
    </recommendedName>
    <alternativeName>
        <fullName evidence="5">Homocysteine desulfhydrase</fullName>
    </alternativeName>
</protein>
<evidence type="ECO:0000313" key="10">
    <source>
        <dbReference type="EMBL" id="MBI1756087.1"/>
    </source>
</evidence>
<dbReference type="AlphaFoldDB" id="A0A931PU22"/>
<evidence type="ECO:0000256" key="8">
    <source>
        <dbReference type="PIRSR" id="PIRSR001434-2"/>
    </source>
</evidence>
<dbReference type="GO" id="GO:0030170">
    <property type="term" value="F:pyridoxal phosphate binding"/>
    <property type="evidence" value="ECO:0007669"/>
    <property type="project" value="InterPro"/>
</dbReference>
<dbReference type="GO" id="GO:0005737">
    <property type="term" value="C:cytoplasm"/>
    <property type="evidence" value="ECO:0007669"/>
    <property type="project" value="TreeGrafter"/>
</dbReference>
<dbReference type="GO" id="GO:0008483">
    <property type="term" value="F:transaminase activity"/>
    <property type="evidence" value="ECO:0007669"/>
    <property type="project" value="UniProtKB-KW"/>
</dbReference>
<comment type="cofactor">
    <cofactor evidence="1 9">
        <name>pyridoxal 5'-phosphate</name>
        <dbReference type="ChEBI" id="CHEBI:597326"/>
    </cofactor>
</comment>
<accession>A0A931PU22</accession>
<dbReference type="InterPro" id="IPR015422">
    <property type="entry name" value="PyrdxlP-dep_Trfase_small"/>
</dbReference>
<gene>
    <name evidence="10" type="ORF">HYR64_03160</name>
</gene>
<dbReference type="CDD" id="cd00614">
    <property type="entry name" value="CGS_like"/>
    <property type="match status" value="1"/>
</dbReference>
<dbReference type="Gene3D" id="3.90.1150.10">
    <property type="entry name" value="Aspartate Aminotransferase, domain 1"/>
    <property type="match status" value="1"/>
</dbReference>
<evidence type="ECO:0000256" key="6">
    <source>
        <dbReference type="ARBA" id="ARBA00048780"/>
    </source>
</evidence>
<dbReference type="PIRSF" id="PIRSF001434">
    <property type="entry name" value="CGS"/>
    <property type="match status" value="1"/>
</dbReference>
<reference evidence="10" key="1">
    <citation type="submission" date="2020-07" db="EMBL/GenBank/DDBJ databases">
        <title>Huge and variable diversity of episymbiotic CPR bacteria and DPANN archaea in groundwater ecosystems.</title>
        <authorList>
            <person name="He C.Y."/>
            <person name="Keren R."/>
            <person name="Whittaker M."/>
            <person name="Farag I.F."/>
            <person name="Doudna J."/>
            <person name="Cate J.H.D."/>
            <person name="Banfield J.F."/>
        </authorList>
    </citation>
    <scope>NUCLEOTIDE SEQUENCE</scope>
    <source>
        <strain evidence="10">NC_groundwater_17_Pr7_B-0.1um_64_12</strain>
    </source>
</reference>
<evidence type="ECO:0000313" key="11">
    <source>
        <dbReference type="Proteomes" id="UP000727962"/>
    </source>
</evidence>
<dbReference type="InterPro" id="IPR015424">
    <property type="entry name" value="PyrdxlP-dep_Trfase"/>
</dbReference>
<evidence type="ECO:0000256" key="4">
    <source>
        <dbReference type="ARBA" id="ARBA00047175"/>
    </source>
</evidence>
<dbReference type="GO" id="GO:0019346">
    <property type="term" value="P:transsulfuration"/>
    <property type="evidence" value="ECO:0007669"/>
    <property type="project" value="InterPro"/>
</dbReference>
<dbReference type="SUPFAM" id="SSF53383">
    <property type="entry name" value="PLP-dependent transferases"/>
    <property type="match status" value="1"/>
</dbReference>